<dbReference type="eggNOG" id="COG0640">
    <property type="taxonomic scope" value="Bacteria"/>
</dbReference>
<dbReference type="PROSITE" id="PS50987">
    <property type="entry name" value="HTH_ARSR_2"/>
    <property type="match status" value="1"/>
</dbReference>
<comment type="caution">
    <text evidence="1">The sequence shown here is derived from an EMBL/GenBank/DDBJ whole genome shotgun (WGS) entry which is preliminary data.</text>
</comment>
<dbReference type="NCBIfam" id="NF033789">
    <property type="entry name" value="repress_SdpR"/>
    <property type="match status" value="1"/>
</dbReference>
<dbReference type="AlphaFoldDB" id="A0A1U7M016"/>
<dbReference type="Pfam" id="PF01022">
    <property type="entry name" value="HTH_5"/>
    <property type="match status" value="1"/>
</dbReference>
<evidence type="ECO:0000313" key="1">
    <source>
        <dbReference type="EMBL" id="OLR64999.1"/>
    </source>
</evidence>
<dbReference type="SUPFAM" id="SSF46785">
    <property type="entry name" value="Winged helix' DNA-binding domain"/>
    <property type="match status" value="1"/>
</dbReference>
<sequence length="91" mass="10714">MFSNTFKALSDPVRLEILNMLRKNGRMNAGEIADNFDLTKATISHHLKILREQDLIYETKEKNFIYYELNTSVFEEILTWIVKFKGGQDEK</sequence>
<dbReference type="CDD" id="cd00090">
    <property type="entry name" value="HTH_ARSR"/>
    <property type="match status" value="1"/>
</dbReference>
<dbReference type="GO" id="GO:0003700">
    <property type="term" value="F:DNA-binding transcription factor activity"/>
    <property type="evidence" value="ECO:0007669"/>
    <property type="project" value="InterPro"/>
</dbReference>
<protein>
    <submittedName>
        <fullName evidence="1">Transcriptional regulator</fullName>
    </submittedName>
</protein>
<name>A0A1U7M016_9FIRM</name>
<accession>A0A848RFE4</accession>
<dbReference type="SMART" id="SM00418">
    <property type="entry name" value="HTH_ARSR"/>
    <property type="match status" value="1"/>
</dbReference>
<proteinExistence type="predicted"/>
<keyword evidence="2" id="KW-1185">Reference proteome</keyword>
<dbReference type="InterPro" id="IPR051081">
    <property type="entry name" value="HTH_MetalResp_TranReg"/>
</dbReference>
<dbReference type="InterPro" id="IPR036388">
    <property type="entry name" value="WH-like_DNA-bd_sf"/>
</dbReference>
<dbReference type="GO" id="GO:0003677">
    <property type="term" value="F:DNA binding"/>
    <property type="evidence" value="ECO:0007669"/>
    <property type="project" value="UniProtKB-KW"/>
</dbReference>
<accession>A0A1U7M016</accession>
<dbReference type="NCBIfam" id="NF033788">
    <property type="entry name" value="HTH_metalloreg"/>
    <property type="match status" value="1"/>
</dbReference>
<dbReference type="InterPro" id="IPR036390">
    <property type="entry name" value="WH_DNA-bd_sf"/>
</dbReference>
<dbReference type="Proteomes" id="UP000187166">
    <property type="component" value="Unassembled WGS sequence"/>
</dbReference>
<dbReference type="PANTHER" id="PTHR33154">
    <property type="entry name" value="TRANSCRIPTIONAL REGULATOR, ARSR FAMILY"/>
    <property type="match status" value="1"/>
</dbReference>
<dbReference type="PRINTS" id="PR00778">
    <property type="entry name" value="HTHARSR"/>
</dbReference>
<organism evidence="1 2">
    <name type="scientific">Peptoniphilus porci</name>
    <dbReference type="NCBI Taxonomy" id="2652280"/>
    <lineage>
        <taxon>Bacteria</taxon>
        <taxon>Bacillati</taxon>
        <taxon>Bacillota</taxon>
        <taxon>Tissierellia</taxon>
        <taxon>Tissierellales</taxon>
        <taxon>Peptoniphilaceae</taxon>
        <taxon>Peptoniphilus</taxon>
    </lineage>
</organism>
<gene>
    <name evidence="1" type="ORF">BIV18_05460</name>
</gene>
<evidence type="ECO:0000313" key="2">
    <source>
        <dbReference type="Proteomes" id="UP000187166"/>
    </source>
</evidence>
<dbReference type="PANTHER" id="PTHR33154:SF33">
    <property type="entry name" value="TRANSCRIPTIONAL REPRESSOR SDPR"/>
    <property type="match status" value="1"/>
</dbReference>
<dbReference type="InterPro" id="IPR001845">
    <property type="entry name" value="HTH_ArsR_DNA-bd_dom"/>
</dbReference>
<dbReference type="InterPro" id="IPR011991">
    <property type="entry name" value="ArsR-like_HTH"/>
</dbReference>
<dbReference type="Gene3D" id="1.10.10.10">
    <property type="entry name" value="Winged helix-like DNA-binding domain superfamily/Winged helix DNA-binding domain"/>
    <property type="match status" value="1"/>
</dbReference>
<reference evidence="1 2" key="1">
    <citation type="journal article" date="2016" name="Appl. Environ. Microbiol.">
        <title>Function and Phylogeny of Bacterial Butyryl Coenzyme A:Acetate Transferases and Their Diversity in the Proximal Colon of Swine.</title>
        <authorList>
            <person name="Trachsel J."/>
            <person name="Bayles D.O."/>
            <person name="Looft T."/>
            <person name="Levine U.Y."/>
            <person name="Allen H.K."/>
        </authorList>
    </citation>
    <scope>NUCLEOTIDE SEQUENCE [LARGE SCALE GENOMIC DNA]</scope>
    <source>
        <strain evidence="1 2">35-6-1</strain>
    </source>
</reference>
<dbReference type="STRING" id="1465756.BIV18_05460"/>
<dbReference type="EMBL" id="MJIH01000001">
    <property type="protein sequence ID" value="OLR64999.1"/>
    <property type="molecule type" value="Genomic_DNA"/>
</dbReference>
<dbReference type="RefSeq" id="WP_075659640.1">
    <property type="nucleotide sequence ID" value="NZ_JABDSR010000002.1"/>
</dbReference>
<dbReference type="InterPro" id="IPR047796">
    <property type="entry name" value="SdpR-like_repress"/>
</dbReference>